<dbReference type="AlphaFoldDB" id="A0A6J4P8I2"/>
<dbReference type="InterPro" id="IPR001932">
    <property type="entry name" value="PPM-type_phosphatase-like_dom"/>
</dbReference>
<feature type="compositionally biased region" description="Basic and acidic residues" evidence="1">
    <location>
        <begin position="242"/>
        <end position="277"/>
    </location>
</feature>
<dbReference type="InterPro" id="IPR015655">
    <property type="entry name" value="PP2C"/>
</dbReference>
<keyword evidence="2" id="KW-0472">Membrane</keyword>
<dbReference type="SMART" id="SM00332">
    <property type="entry name" value="PP2Cc"/>
    <property type="match status" value="1"/>
</dbReference>
<name>A0A6J4P8I2_9ACTN</name>
<organism evidence="4">
    <name type="scientific">uncultured Rubrobacteraceae bacterium</name>
    <dbReference type="NCBI Taxonomy" id="349277"/>
    <lineage>
        <taxon>Bacteria</taxon>
        <taxon>Bacillati</taxon>
        <taxon>Actinomycetota</taxon>
        <taxon>Rubrobacteria</taxon>
        <taxon>Rubrobacterales</taxon>
        <taxon>Rubrobacteraceae</taxon>
        <taxon>environmental samples</taxon>
    </lineage>
</organism>
<feature type="domain" description="PPM-type phosphatase" evidence="3">
    <location>
        <begin position="5"/>
        <end position="238"/>
    </location>
</feature>
<dbReference type="PANTHER" id="PTHR47992">
    <property type="entry name" value="PROTEIN PHOSPHATASE"/>
    <property type="match status" value="1"/>
</dbReference>
<reference evidence="4" key="1">
    <citation type="submission" date="2020-02" db="EMBL/GenBank/DDBJ databases">
        <authorList>
            <person name="Meier V. D."/>
        </authorList>
    </citation>
    <scope>NUCLEOTIDE SEQUENCE</scope>
    <source>
        <strain evidence="4">AVDCRST_MAG78</strain>
    </source>
</reference>
<dbReference type="EMBL" id="CADCVB010000003">
    <property type="protein sequence ID" value="CAA9405664.1"/>
    <property type="molecule type" value="Genomic_DNA"/>
</dbReference>
<proteinExistence type="predicted"/>
<gene>
    <name evidence="4" type="ORF">AVDCRST_MAG78-19</name>
</gene>
<dbReference type="NCBIfam" id="NF033484">
    <property type="entry name" value="Stp1_PP2C_phos"/>
    <property type="match status" value="1"/>
</dbReference>
<dbReference type="SMART" id="SM00331">
    <property type="entry name" value="PP2C_SIG"/>
    <property type="match status" value="1"/>
</dbReference>
<dbReference type="SUPFAM" id="SSF81606">
    <property type="entry name" value="PP2C-like"/>
    <property type="match status" value="1"/>
</dbReference>
<sequence length="395" mass="43044">MLLLEHHGLTDPGKVRKNNEDSLLVGEGRDETLFVVADGIGGFEAGEVASSIAVDVLKDVEFSESLEDAIREANRRILAAARGDERFHGMGTTVVAMRFGGTGEEPVAQISHVGDSRAYLLRGGELKPVTEDHSLVAELVRSGDLTRAQASEHPQKNLITRALGAEEEVEVDTVVLPVEPGDRLLLCSDGLSDMVPETGMSKILTSHPEDPERAARALVGAALEAGGADNVTVVVVDVREEDPPAEEVHRGDTQELRAISPEEVRALSPESPRDRGPRGKKKHMPPRPKRKPGQLERTIVALVRAVAVVLVLAALLTPFYLWGSSRYFLGFDEGEVVVYRGLPYAPLGLKLNEEVRRTGLEEADVEERFRNDVESHRLYSDEEQAEAVVRDLEAG</sequence>
<dbReference type="Gene3D" id="3.60.40.10">
    <property type="entry name" value="PPM-type phosphatase domain"/>
    <property type="match status" value="1"/>
</dbReference>
<protein>
    <submittedName>
        <fullName evidence="4">Protein serine/threonine phosphatase PrpC, regulation of stationary phase</fullName>
    </submittedName>
</protein>
<feature type="transmembrane region" description="Helical" evidence="2">
    <location>
        <begin position="299"/>
        <end position="322"/>
    </location>
</feature>
<evidence type="ECO:0000256" key="1">
    <source>
        <dbReference type="SAM" id="MobiDB-lite"/>
    </source>
</evidence>
<dbReference type="Pfam" id="PF13672">
    <property type="entry name" value="PP2C_2"/>
    <property type="match status" value="1"/>
</dbReference>
<dbReference type="InterPro" id="IPR036457">
    <property type="entry name" value="PPM-type-like_dom_sf"/>
</dbReference>
<evidence type="ECO:0000313" key="4">
    <source>
        <dbReference type="EMBL" id="CAA9405664.1"/>
    </source>
</evidence>
<keyword evidence="2" id="KW-1133">Transmembrane helix</keyword>
<dbReference type="PROSITE" id="PS51746">
    <property type="entry name" value="PPM_2"/>
    <property type="match status" value="1"/>
</dbReference>
<dbReference type="GO" id="GO:0004722">
    <property type="term" value="F:protein serine/threonine phosphatase activity"/>
    <property type="evidence" value="ECO:0007669"/>
    <property type="project" value="InterPro"/>
</dbReference>
<feature type="compositionally biased region" description="Basic residues" evidence="1">
    <location>
        <begin position="278"/>
        <end position="292"/>
    </location>
</feature>
<accession>A0A6J4P8I2</accession>
<keyword evidence="2" id="KW-0812">Transmembrane</keyword>
<evidence type="ECO:0000259" key="3">
    <source>
        <dbReference type="PROSITE" id="PS51746"/>
    </source>
</evidence>
<feature type="region of interest" description="Disordered" evidence="1">
    <location>
        <begin position="242"/>
        <end position="293"/>
    </location>
</feature>
<dbReference type="CDD" id="cd00143">
    <property type="entry name" value="PP2Cc"/>
    <property type="match status" value="1"/>
</dbReference>
<evidence type="ECO:0000256" key="2">
    <source>
        <dbReference type="SAM" id="Phobius"/>
    </source>
</evidence>